<evidence type="ECO:0000313" key="2">
    <source>
        <dbReference type="EMBL" id="AJI53652.1"/>
    </source>
</evidence>
<accession>A0A0B6D5R8</accession>
<dbReference type="InterPro" id="IPR005583">
    <property type="entry name" value="YaaA"/>
</dbReference>
<sequence>MIIVISPAKSQNFETATAKYQFTQPIFKDQITKLVNTLKHYEIDEIEKLMKISPKLAEEVFAKHNNFDPKSYNESNSKAAIFTFSGDVYKGLEADTLDKETIEYAQNHLLMLSGLYGLIRPLDLMQAYRLEMGTKIKIDGKILYKYWQDTVTAQLNEYFSQQQNKVLINLASNEYSQAIDKKSLDAKWLDIDFKENKNGTYKTIGIHAKKARGLMTRYILENRIENISNIKNFNVADYKYNPELSNENLMCFTR</sequence>
<dbReference type="STRING" id="28110.KU46_242"/>
<name>A0A0B6D5R8_9GAMM</name>
<dbReference type="AlphaFoldDB" id="A0A0B6D5R8"/>
<protein>
    <recommendedName>
        <fullName evidence="1">UPF0246 protein LA55_1809</fullName>
    </recommendedName>
</protein>
<dbReference type="OrthoDB" id="9777133at2"/>
<dbReference type="GO" id="GO:0005829">
    <property type="term" value="C:cytosol"/>
    <property type="evidence" value="ECO:0007669"/>
    <property type="project" value="TreeGrafter"/>
</dbReference>
<dbReference type="PANTHER" id="PTHR30283">
    <property type="entry name" value="PEROXIDE STRESS RESPONSE PROTEIN YAAA"/>
    <property type="match status" value="1"/>
</dbReference>
<evidence type="ECO:0000256" key="1">
    <source>
        <dbReference type="HAMAP-Rule" id="MF_00652"/>
    </source>
</evidence>
<reference evidence="2 3" key="1">
    <citation type="journal article" date="2015" name="Genome Announc.">
        <title>Genome sequencing of 18 francisella strains to aid in assay development and testing.</title>
        <authorList>
            <person name="Johnson S.L."/>
            <person name="Daligault H.E."/>
            <person name="Davenport K.W."/>
            <person name="Coyne S.R."/>
            <person name="Frey K.G."/>
            <person name="Koroleva G.I."/>
            <person name="Broomall S.M."/>
            <person name="Bishop-Lilly K.A."/>
            <person name="Bruce D.C."/>
            <person name="Chertkov O."/>
            <person name="Freitas T."/>
            <person name="Jaissle J."/>
            <person name="Ladner J.T."/>
            <person name="Rosenzweig C.N."/>
            <person name="Gibbons H.S."/>
            <person name="Palacios G.F."/>
            <person name="Redden C.L."/>
            <person name="Xu Y."/>
            <person name="Minogue T.D."/>
            <person name="Chain P.S."/>
        </authorList>
    </citation>
    <scope>NUCLEOTIDE SEQUENCE [LARGE SCALE GENOMIC DNA]</scope>
    <source>
        <strain evidence="2 3">GA01-2794</strain>
    </source>
</reference>
<organism evidence="2 3">
    <name type="scientific">Francisella philomiragia</name>
    <dbReference type="NCBI Taxonomy" id="28110"/>
    <lineage>
        <taxon>Bacteria</taxon>
        <taxon>Pseudomonadati</taxon>
        <taxon>Pseudomonadota</taxon>
        <taxon>Gammaproteobacteria</taxon>
        <taxon>Thiotrichales</taxon>
        <taxon>Francisellaceae</taxon>
        <taxon>Francisella</taxon>
    </lineage>
</organism>
<dbReference type="RefSeq" id="WP_044526852.1">
    <property type="nucleotide sequence ID" value="NZ_CP009440.1"/>
</dbReference>
<dbReference type="Pfam" id="PF03883">
    <property type="entry name" value="H2O2_YaaD"/>
    <property type="match status" value="1"/>
</dbReference>
<dbReference type="HAMAP" id="MF_00652">
    <property type="entry name" value="UPF0246"/>
    <property type="match status" value="1"/>
</dbReference>
<dbReference type="NCBIfam" id="NF002542">
    <property type="entry name" value="PRK02101.1-3"/>
    <property type="match status" value="1"/>
</dbReference>
<dbReference type="Proteomes" id="UP000031830">
    <property type="component" value="Chromosome"/>
</dbReference>
<dbReference type="GO" id="GO:0033194">
    <property type="term" value="P:response to hydroperoxide"/>
    <property type="evidence" value="ECO:0007669"/>
    <property type="project" value="TreeGrafter"/>
</dbReference>
<proteinExistence type="inferred from homology"/>
<dbReference type="KEGG" id="fpz:LA55_1809"/>
<dbReference type="EMBL" id="CP009440">
    <property type="protein sequence ID" value="AJI53652.1"/>
    <property type="molecule type" value="Genomic_DNA"/>
</dbReference>
<dbReference type="PANTHER" id="PTHR30283:SF4">
    <property type="entry name" value="PEROXIDE STRESS RESISTANCE PROTEIN YAAA"/>
    <property type="match status" value="1"/>
</dbReference>
<gene>
    <name evidence="2" type="ORF">LA55_1809</name>
</gene>
<evidence type="ECO:0000313" key="3">
    <source>
        <dbReference type="Proteomes" id="UP000031830"/>
    </source>
</evidence>
<comment type="similarity">
    <text evidence="1">Belongs to the UPF0246 family.</text>
</comment>